<dbReference type="EMBL" id="FMAH01000003">
    <property type="protein sequence ID" value="SCB13467.1"/>
    <property type="molecule type" value="Genomic_DNA"/>
</dbReference>
<dbReference type="STRING" id="411945.GA0061102_100330"/>
<reference evidence="2" key="1">
    <citation type="submission" date="2016-08" db="EMBL/GenBank/DDBJ databases">
        <authorList>
            <person name="Varghese N."/>
            <person name="Submissions Spin"/>
        </authorList>
    </citation>
    <scope>NUCLEOTIDE SEQUENCE [LARGE SCALE GENOMIC DNA]</scope>
    <source>
        <strain evidence="2">HAMBI 2971</strain>
    </source>
</reference>
<name>A0A1C3UDN2_9HYPH</name>
<gene>
    <name evidence="1" type="ORF">GA0061102_100330</name>
</gene>
<sequence>MENWAEVVDAANNAVAAPSSESDRYFHDRLNGQAVHSRVLDDLPYYGALEICEIVGAMELERPPRGRRQNMAAAARETVQRGFELLQSGYSGLRSWLEAIDLRGIKWSNPVFGIQLYGPLYGYLKYRVSDPEFAPIVAFVRDHAIRARKVGPENDFLGQKGFGRFHSTRSASARHGIPKNTIFRKLKVAGLHTETGGGSGVRTLIDAKQMDEFAARLKDSVSKTYVKRRLGVSEQTIDRLREAGLLAVTKLASDPNGRNYYSSAQLETLIGRLEERARVGGNVNATIPLLKGAHFLSFDRMIVHALKGDLTLGIKKEAHEATVLSHFLVDTQELARLAPKSVAPAHHYSCYATFNRMAVSADTVRSLGELGVLKTVEYTEQRVVHTAYSMASVRAFLLHHVAFRRLAGSKSNWETTERRVSGITPAFDFGGVERIYRRSDLGFN</sequence>
<evidence type="ECO:0000313" key="2">
    <source>
        <dbReference type="Proteomes" id="UP000199435"/>
    </source>
</evidence>
<organism evidence="1 2">
    <name type="scientific">Rhizobium miluonense</name>
    <dbReference type="NCBI Taxonomy" id="411945"/>
    <lineage>
        <taxon>Bacteria</taxon>
        <taxon>Pseudomonadati</taxon>
        <taxon>Pseudomonadota</taxon>
        <taxon>Alphaproteobacteria</taxon>
        <taxon>Hyphomicrobiales</taxon>
        <taxon>Rhizobiaceae</taxon>
        <taxon>Rhizobium/Agrobacterium group</taxon>
        <taxon>Rhizobium</taxon>
    </lineage>
</organism>
<protein>
    <submittedName>
        <fullName evidence="1">Uncharacterized protein</fullName>
    </submittedName>
</protein>
<accession>A0A1C3UDN2</accession>
<keyword evidence="2" id="KW-1185">Reference proteome</keyword>
<proteinExistence type="predicted"/>
<dbReference type="AlphaFoldDB" id="A0A1C3UDN2"/>
<dbReference type="Proteomes" id="UP000199435">
    <property type="component" value="Unassembled WGS sequence"/>
</dbReference>
<evidence type="ECO:0000313" key="1">
    <source>
        <dbReference type="EMBL" id="SCB13467.1"/>
    </source>
</evidence>